<dbReference type="PRINTS" id="PR00080">
    <property type="entry name" value="SDRFAMILY"/>
</dbReference>
<dbReference type="EMBL" id="SKBQ01000003">
    <property type="protein sequence ID" value="TPX12531.1"/>
    <property type="molecule type" value="Genomic_DNA"/>
</dbReference>
<evidence type="ECO:0000313" key="4">
    <source>
        <dbReference type="EMBL" id="TPX12531.1"/>
    </source>
</evidence>
<dbReference type="CDD" id="cd05233">
    <property type="entry name" value="SDR_c"/>
    <property type="match status" value="1"/>
</dbReference>
<dbReference type="Pfam" id="PF13561">
    <property type="entry name" value="adh_short_C2"/>
    <property type="match status" value="1"/>
</dbReference>
<dbReference type="RefSeq" id="XP_030994242.1">
    <property type="nucleotide sequence ID" value="XM_031141791.1"/>
</dbReference>
<dbReference type="InterPro" id="IPR002347">
    <property type="entry name" value="SDR_fam"/>
</dbReference>
<dbReference type="FunFam" id="3.40.50.720:FF:000084">
    <property type="entry name" value="Short-chain dehydrogenase reductase"/>
    <property type="match status" value="1"/>
</dbReference>
<dbReference type="NCBIfam" id="NF005559">
    <property type="entry name" value="PRK07231.1"/>
    <property type="match status" value="1"/>
</dbReference>
<dbReference type="InterPro" id="IPR036291">
    <property type="entry name" value="NAD(P)-bd_dom_sf"/>
</dbReference>
<dbReference type="PROSITE" id="PS00061">
    <property type="entry name" value="ADH_SHORT"/>
    <property type="match status" value="1"/>
</dbReference>
<dbReference type="Proteomes" id="UP000319257">
    <property type="component" value="Unassembled WGS sequence"/>
</dbReference>
<dbReference type="PRINTS" id="PR00081">
    <property type="entry name" value="GDHRDH"/>
</dbReference>
<dbReference type="GeneID" id="41968155"/>
<gene>
    <name evidence="4" type="ORF">E0L32_000708</name>
</gene>
<dbReference type="Gene3D" id="3.40.50.720">
    <property type="entry name" value="NAD(P)-binding Rossmann-like Domain"/>
    <property type="match status" value="1"/>
</dbReference>
<dbReference type="PANTHER" id="PTHR24321:SF8">
    <property type="entry name" value="ESTRADIOL 17-BETA-DEHYDROGENASE 8-RELATED"/>
    <property type="match status" value="1"/>
</dbReference>
<keyword evidence="2" id="KW-0521">NADP</keyword>
<dbReference type="AlphaFoldDB" id="A0A507B674"/>
<dbReference type="InterPro" id="IPR020904">
    <property type="entry name" value="Sc_DH/Rdtase_CS"/>
</dbReference>
<dbReference type="GO" id="GO:0016491">
    <property type="term" value="F:oxidoreductase activity"/>
    <property type="evidence" value="ECO:0007669"/>
    <property type="project" value="UniProtKB-KW"/>
</dbReference>
<evidence type="ECO:0000256" key="1">
    <source>
        <dbReference type="ARBA" id="ARBA00006484"/>
    </source>
</evidence>
<keyword evidence="3" id="KW-0560">Oxidoreductase</keyword>
<keyword evidence="5" id="KW-1185">Reference proteome</keyword>
<comment type="caution">
    <text evidence="4">The sequence shown here is derived from an EMBL/GenBank/DDBJ whole genome shotgun (WGS) entry which is preliminary data.</text>
</comment>
<evidence type="ECO:0000256" key="3">
    <source>
        <dbReference type="ARBA" id="ARBA00023002"/>
    </source>
</evidence>
<protein>
    <submittedName>
        <fullName evidence="4">Uncharacterized protein</fullName>
    </submittedName>
</protein>
<reference evidence="4 5" key="1">
    <citation type="submission" date="2019-06" db="EMBL/GenBank/DDBJ databases">
        <title>Draft genome sequence of the filamentous fungus Phialemoniopsis curvata isolated from diesel fuel.</title>
        <authorList>
            <person name="Varaljay V.A."/>
            <person name="Lyon W.J."/>
            <person name="Crouch A.L."/>
            <person name="Drake C.E."/>
            <person name="Hollomon J.M."/>
            <person name="Nadeau L.J."/>
            <person name="Nunn H.S."/>
            <person name="Stevenson B.S."/>
            <person name="Bojanowski C.L."/>
            <person name="Crookes-Goodson W.J."/>
        </authorList>
    </citation>
    <scope>NUCLEOTIDE SEQUENCE [LARGE SCALE GENOMIC DNA]</scope>
    <source>
        <strain evidence="4 5">D216</strain>
    </source>
</reference>
<comment type="similarity">
    <text evidence="1">Belongs to the short-chain dehydrogenases/reductases (SDR) family.</text>
</comment>
<dbReference type="PANTHER" id="PTHR24321">
    <property type="entry name" value="DEHYDROGENASES, SHORT CHAIN"/>
    <property type="match status" value="1"/>
</dbReference>
<evidence type="ECO:0000256" key="2">
    <source>
        <dbReference type="ARBA" id="ARBA00022857"/>
    </source>
</evidence>
<dbReference type="OrthoDB" id="1669814at2759"/>
<proteinExistence type="inferred from homology"/>
<dbReference type="InParanoid" id="A0A507B674"/>
<sequence>MSRFANKVVFISGGASGMGLATTERLLKEGAKVVIADIQFELAQKAAAASNGAAVAVKMDQGSPESVKEAIAFAEAHFGGIDHAVNAAGIQGLQGSVEDAPIEDMQRVYAVNLMGIAYCLKYEVAAIKKRGGGAIVNIASAAGIRAIPYLGVYSSTKAGVISIATAVAQEAGPYNIRVNTISPGYVDTPLLDARIDRKWAGSLVPTGRCGMPSDIADATSFLLSDDARQISGVNLPVDGGLTVANGVKPPGF</sequence>
<dbReference type="STRING" id="1093900.A0A507B674"/>
<accession>A0A507B674</accession>
<organism evidence="4 5">
    <name type="scientific">Thyridium curvatum</name>
    <dbReference type="NCBI Taxonomy" id="1093900"/>
    <lineage>
        <taxon>Eukaryota</taxon>
        <taxon>Fungi</taxon>
        <taxon>Dikarya</taxon>
        <taxon>Ascomycota</taxon>
        <taxon>Pezizomycotina</taxon>
        <taxon>Sordariomycetes</taxon>
        <taxon>Sordariomycetidae</taxon>
        <taxon>Thyridiales</taxon>
        <taxon>Thyridiaceae</taxon>
        <taxon>Thyridium</taxon>
    </lineage>
</organism>
<name>A0A507B674_9PEZI</name>
<evidence type="ECO:0000313" key="5">
    <source>
        <dbReference type="Proteomes" id="UP000319257"/>
    </source>
</evidence>
<dbReference type="SUPFAM" id="SSF51735">
    <property type="entry name" value="NAD(P)-binding Rossmann-fold domains"/>
    <property type="match status" value="1"/>
</dbReference>